<dbReference type="Proteomes" id="UP000799778">
    <property type="component" value="Unassembled WGS sequence"/>
</dbReference>
<keyword evidence="1" id="KW-0812">Transmembrane</keyword>
<organism evidence="2 3">
    <name type="scientific">Aaosphaeria arxii CBS 175.79</name>
    <dbReference type="NCBI Taxonomy" id="1450172"/>
    <lineage>
        <taxon>Eukaryota</taxon>
        <taxon>Fungi</taxon>
        <taxon>Dikarya</taxon>
        <taxon>Ascomycota</taxon>
        <taxon>Pezizomycotina</taxon>
        <taxon>Dothideomycetes</taxon>
        <taxon>Pleosporomycetidae</taxon>
        <taxon>Pleosporales</taxon>
        <taxon>Pleosporales incertae sedis</taxon>
        <taxon>Aaosphaeria</taxon>
    </lineage>
</organism>
<name>A0A6A5Y289_9PLEO</name>
<gene>
    <name evidence="2" type="ORF">BU24DRAFT_419189</name>
</gene>
<reference evidence="2" key="1">
    <citation type="journal article" date="2020" name="Stud. Mycol.">
        <title>101 Dothideomycetes genomes: a test case for predicting lifestyles and emergence of pathogens.</title>
        <authorList>
            <person name="Haridas S."/>
            <person name="Albert R."/>
            <person name="Binder M."/>
            <person name="Bloem J."/>
            <person name="Labutti K."/>
            <person name="Salamov A."/>
            <person name="Andreopoulos B."/>
            <person name="Baker S."/>
            <person name="Barry K."/>
            <person name="Bills G."/>
            <person name="Bluhm B."/>
            <person name="Cannon C."/>
            <person name="Castanera R."/>
            <person name="Culley D."/>
            <person name="Daum C."/>
            <person name="Ezra D."/>
            <person name="Gonzalez J."/>
            <person name="Henrissat B."/>
            <person name="Kuo A."/>
            <person name="Liang C."/>
            <person name="Lipzen A."/>
            <person name="Lutzoni F."/>
            <person name="Magnuson J."/>
            <person name="Mondo S."/>
            <person name="Nolan M."/>
            <person name="Ohm R."/>
            <person name="Pangilinan J."/>
            <person name="Park H.-J."/>
            <person name="Ramirez L."/>
            <person name="Alfaro M."/>
            <person name="Sun H."/>
            <person name="Tritt A."/>
            <person name="Yoshinaga Y."/>
            <person name="Zwiers L.-H."/>
            <person name="Turgeon B."/>
            <person name="Goodwin S."/>
            <person name="Spatafora J."/>
            <person name="Crous P."/>
            <person name="Grigoriev I."/>
        </authorList>
    </citation>
    <scope>NUCLEOTIDE SEQUENCE</scope>
    <source>
        <strain evidence="2">CBS 175.79</strain>
    </source>
</reference>
<dbReference type="EMBL" id="ML978067">
    <property type="protein sequence ID" value="KAF2019588.1"/>
    <property type="molecule type" value="Genomic_DNA"/>
</dbReference>
<evidence type="ECO:0000313" key="3">
    <source>
        <dbReference type="Proteomes" id="UP000799778"/>
    </source>
</evidence>
<sequence>MSEEQPLKSSARGRDLERICRLRGSVWCELMETLICLIDNALQTTEWTSVLLYLQYHLFMYMYIYFPFPHEHTTKRRGKPNTLSHVICHLHPHPDLHPPTNLPPSYIVPSLHWTPQYRGLCSVGFTNLQCASKSRIAI</sequence>
<protein>
    <submittedName>
        <fullName evidence="2">Uncharacterized protein</fullName>
    </submittedName>
</protein>
<keyword evidence="1" id="KW-0472">Membrane</keyword>
<feature type="transmembrane region" description="Helical" evidence="1">
    <location>
        <begin position="50"/>
        <end position="68"/>
    </location>
</feature>
<keyword evidence="3" id="KW-1185">Reference proteome</keyword>
<evidence type="ECO:0000256" key="1">
    <source>
        <dbReference type="SAM" id="Phobius"/>
    </source>
</evidence>
<evidence type="ECO:0000313" key="2">
    <source>
        <dbReference type="EMBL" id="KAF2019588.1"/>
    </source>
</evidence>
<dbReference type="RefSeq" id="XP_033387927.1">
    <property type="nucleotide sequence ID" value="XM_033527157.1"/>
</dbReference>
<dbReference type="AlphaFoldDB" id="A0A6A5Y289"/>
<accession>A0A6A5Y289</accession>
<dbReference type="GeneID" id="54284554"/>
<keyword evidence="1" id="KW-1133">Transmembrane helix</keyword>
<proteinExistence type="predicted"/>